<protein>
    <submittedName>
        <fullName evidence="1">Inclusion body protein</fullName>
    </submittedName>
</protein>
<proteinExistence type="predicted"/>
<dbReference type="Pfam" id="PF12306">
    <property type="entry name" value="PixA"/>
    <property type="match status" value="1"/>
</dbReference>
<dbReference type="Proteomes" id="UP000382577">
    <property type="component" value="Unassembled WGS sequence"/>
</dbReference>
<organism evidence="1 2">
    <name type="scientific">Pandoraea fibrosis</name>
    <dbReference type="NCBI Taxonomy" id="1891094"/>
    <lineage>
        <taxon>Bacteria</taxon>
        <taxon>Pseudomonadati</taxon>
        <taxon>Pseudomonadota</taxon>
        <taxon>Betaproteobacteria</taxon>
        <taxon>Burkholderiales</taxon>
        <taxon>Burkholderiaceae</taxon>
        <taxon>Pandoraea</taxon>
    </lineage>
</organism>
<dbReference type="InterPro" id="IPR038712">
    <property type="entry name" value="PixA-like_sf"/>
</dbReference>
<dbReference type="InterPro" id="IPR021087">
    <property type="entry name" value="Uncharacterised_PixA/AidA"/>
</dbReference>
<sequence>MSDARTHGASHDAHAITDVLLVIDTVTLLDRHPDAAHTPVDIESNGYYGLAPDKQALEGVSAAPWPIDVRPGDCLRVRWTPLAMRGEHAVLLQLALDDESTLAGLQLHVHEHAQRYAPQSDAPQEPVAREAPDAFWQADVVASGTANVNVEAIVTDRDANVLARLRWSLPVVVS</sequence>
<name>A0A5E4RXT8_9BURK</name>
<dbReference type="AlphaFoldDB" id="A0A5E4RXT8"/>
<dbReference type="Gene3D" id="2.60.40.3910">
    <property type="entry name" value="Inclusion body protein"/>
    <property type="match status" value="1"/>
</dbReference>
<accession>A0A5E4RXT8</accession>
<evidence type="ECO:0000313" key="1">
    <source>
        <dbReference type="EMBL" id="VVD67935.1"/>
    </source>
</evidence>
<evidence type="ECO:0000313" key="2">
    <source>
        <dbReference type="Proteomes" id="UP000382577"/>
    </source>
</evidence>
<dbReference type="EMBL" id="CABPRW010000001">
    <property type="protein sequence ID" value="VVD67935.1"/>
    <property type="molecule type" value="Genomic_DNA"/>
</dbReference>
<reference evidence="1 2" key="1">
    <citation type="submission" date="2019-08" db="EMBL/GenBank/DDBJ databases">
        <authorList>
            <person name="Peeters C."/>
        </authorList>
    </citation>
    <scope>NUCLEOTIDE SEQUENCE [LARGE SCALE GENOMIC DNA]</scope>
    <source>
        <strain evidence="1 2">LMG 31113</strain>
    </source>
</reference>
<gene>
    <name evidence="1" type="ORF">PFI31113_00451</name>
</gene>
<dbReference type="RefSeq" id="WP_191623257.1">
    <property type="nucleotide sequence ID" value="NZ_CABPRW010000001.1"/>
</dbReference>